<dbReference type="GO" id="GO:0032259">
    <property type="term" value="P:methylation"/>
    <property type="evidence" value="ECO:0007669"/>
    <property type="project" value="InterPro"/>
</dbReference>
<proteinExistence type="inferred from homology"/>
<dbReference type="GO" id="GO:0008168">
    <property type="term" value="F:methyltransferase activity"/>
    <property type="evidence" value="ECO:0007669"/>
    <property type="project" value="InterPro"/>
</dbReference>
<dbReference type="PROSITE" id="PS00092">
    <property type="entry name" value="N6_MTASE"/>
    <property type="match status" value="1"/>
</dbReference>
<dbReference type="PANTHER" id="PTHR18895:SF74">
    <property type="entry name" value="MTRF1L RELEASE FACTOR GLUTAMINE METHYLTRANSFERASE"/>
    <property type="match status" value="1"/>
</dbReference>
<dbReference type="InterPro" id="IPR002052">
    <property type="entry name" value="DNA_methylase_N6_adenine_CS"/>
</dbReference>
<evidence type="ECO:0000313" key="7">
    <source>
        <dbReference type="EMBL" id="KAG0648534.1"/>
    </source>
</evidence>
<evidence type="ECO:0000256" key="3">
    <source>
        <dbReference type="PIRSR" id="PIRSR601461-1"/>
    </source>
</evidence>
<dbReference type="PANTHER" id="PTHR18895">
    <property type="entry name" value="HEMK METHYLTRANSFERASE"/>
    <property type="match status" value="1"/>
</dbReference>
<dbReference type="Gene3D" id="2.40.70.10">
    <property type="entry name" value="Acid Proteases"/>
    <property type="match status" value="2"/>
</dbReference>
<dbReference type="InterPro" id="IPR029063">
    <property type="entry name" value="SAM-dependent_MTases_sf"/>
</dbReference>
<dbReference type="AlphaFoldDB" id="A0A9P6VIS0"/>
<evidence type="ECO:0000256" key="1">
    <source>
        <dbReference type="ARBA" id="ARBA00007447"/>
    </source>
</evidence>
<dbReference type="EMBL" id="VNKQ01000010">
    <property type="protein sequence ID" value="KAG0648534.1"/>
    <property type="molecule type" value="Genomic_DNA"/>
</dbReference>
<dbReference type="InterPro" id="IPR001461">
    <property type="entry name" value="Aspartic_peptidase_A1"/>
</dbReference>
<evidence type="ECO:0000256" key="5">
    <source>
        <dbReference type="RuleBase" id="RU000454"/>
    </source>
</evidence>
<feature type="active site" evidence="3">
    <location>
        <position position="460"/>
    </location>
</feature>
<evidence type="ECO:0000259" key="6">
    <source>
        <dbReference type="PROSITE" id="PS51767"/>
    </source>
</evidence>
<dbReference type="Gene3D" id="3.40.50.150">
    <property type="entry name" value="Vaccinia Virus protein VP39"/>
    <property type="match status" value="1"/>
</dbReference>
<dbReference type="PRINTS" id="PR00792">
    <property type="entry name" value="PEPSIN"/>
</dbReference>
<keyword evidence="5" id="KW-0645">Protease</keyword>
<evidence type="ECO:0000256" key="4">
    <source>
        <dbReference type="PIRSR" id="PIRSR601461-2"/>
    </source>
</evidence>
<keyword evidence="2 5" id="KW-0064">Aspartyl protease</keyword>
<dbReference type="GO" id="GO:0005739">
    <property type="term" value="C:mitochondrion"/>
    <property type="evidence" value="ECO:0007669"/>
    <property type="project" value="TreeGrafter"/>
</dbReference>
<name>A0A9P6VIS0_9HELO</name>
<dbReference type="Gene3D" id="1.10.8.10">
    <property type="entry name" value="DNA helicase RuvA subunit, C-terminal domain"/>
    <property type="match status" value="1"/>
</dbReference>
<dbReference type="InterPro" id="IPR034164">
    <property type="entry name" value="Pepsin-like_dom"/>
</dbReference>
<feature type="disulfide bond" evidence="4">
    <location>
        <begin position="739"/>
        <end position="771"/>
    </location>
</feature>
<dbReference type="PROSITE" id="PS00141">
    <property type="entry name" value="ASP_PROTEASE"/>
    <property type="match status" value="1"/>
</dbReference>
<accession>A0A9P6VIS0</accession>
<dbReference type="Pfam" id="PF00026">
    <property type="entry name" value="Asp"/>
    <property type="match status" value="1"/>
</dbReference>
<comment type="caution">
    <text evidence="7">The sequence shown here is derived from an EMBL/GenBank/DDBJ whole genome shotgun (WGS) entry which is preliminary data.</text>
</comment>
<feature type="domain" description="Peptidase A1" evidence="6">
    <location>
        <begin position="444"/>
        <end position="808"/>
    </location>
</feature>
<dbReference type="InterPro" id="IPR021109">
    <property type="entry name" value="Peptidase_aspartic_dom_sf"/>
</dbReference>
<evidence type="ECO:0000313" key="8">
    <source>
        <dbReference type="Proteomes" id="UP000785200"/>
    </source>
</evidence>
<dbReference type="GO" id="GO:0004190">
    <property type="term" value="F:aspartic-type endopeptidase activity"/>
    <property type="evidence" value="ECO:0007669"/>
    <property type="project" value="UniProtKB-KW"/>
</dbReference>
<reference evidence="7" key="1">
    <citation type="submission" date="2019-07" db="EMBL/GenBank/DDBJ databases">
        <title>Hyphodiscus hymeniophilus genome sequencing and assembly.</title>
        <authorList>
            <person name="Kramer G."/>
            <person name="Nodwell J."/>
        </authorList>
    </citation>
    <scope>NUCLEOTIDE SEQUENCE</scope>
    <source>
        <strain evidence="7">ATCC 34498</strain>
    </source>
</reference>
<dbReference type="InterPro" id="IPR050320">
    <property type="entry name" value="N5-glutamine_MTase"/>
</dbReference>
<dbReference type="SUPFAM" id="SSF50630">
    <property type="entry name" value="Acid proteases"/>
    <property type="match status" value="1"/>
</dbReference>
<keyword evidence="4" id="KW-1015">Disulfide bond</keyword>
<feature type="active site" evidence="3">
    <location>
        <position position="703"/>
    </location>
</feature>
<dbReference type="PROSITE" id="PS51767">
    <property type="entry name" value="PEPTIDASE_A1"/>
    <property type="match status" value="1"/>
</dbReference>
<evidence type="ECO:0000256" key="2">
    <source>
        <dbReference type="ARBA" id="ARBA00022750"/>
    </source>
</evidence>
<dbReference type="SUPFAM" id="SSF53335">
    <property type="entry name" value="S-adenosyl-L-methionine-dependent methyltransferases"/>
    <property type="match status" value="1"/>
</dbReference>
<gene>
    <name evidence="7" type="ORF">D0Z07_5249</name>
</gene>
<dbReference type="CDD" id="cd02440">
    <property type="entry name" value="AdoMet_MTases"/>
    <property type="match status" value="1"/>
</dbReference>
<sequence length="810" mass="88419">MPRIPHSTLLKAYKKTPLLPLVLKGARTLPSAINELRWLIEHVQQTSSENGYKRQQQKLLQLCKRRSKGEPLQYILESQPFGELDIKCRPGVLIPRPETEAYTTYLADLITSYRLNRVLSDRYCHGDDPPRIPHAAKIPRLKILDLCTGSGCIPLLLGNLLSKALTNFEIYGWDISMDAVALANENLVHNVELGHVIKSRHKRLGFELVDIFDHDDKLRDTLRKQSGHGGNGAKVDIIISNPPYISQTDFIRETTRSVRNWEPKLALVPRRLPHMETAVEFDAADVFYQRLLALHSDVFESRVLLMEVGDQAQALRVAKMAMDHCDSGNSQNTRTSNELEIWRDSPDADNGEELRVGERNILVRGNGLLSLGATATDSPVVVNSLTAASYQEASDLQNVSTYVTLTRVQGQSSLSGHYRGILRNVLFGRYGISPTTFNSNGSIFSTPITFGTETFNVIVDTGSSDTWVLADGAQCADPAGNPTNAGCNFGPQWDQKGCVAIPNENFNINYGGGAPSELGTFCTIDVTLGGITAKNQQVAAVTYAANFVPGLSGLVGFAYPALVYAFSGTNSSADNGATNQVPYNPLFTNMYKQGHVAPVFSITLSRPSPYYNNDGFIALGGLAPVATYGAWGITPIQTVSINTPAPGGYAPTTLPSPQYEWYTITPDAFLWQSGSNPVYNPNKWTAFPNPTGNLTFERQYILDSGSTFSGLSPAIADALAAKFKPPGVLNSDLTYSVPCNAVAPWLAVQIGGVIFPIDKRDMIYTQGPGDCYATTGNGDIYAPYVLGDPFMKNVMSVFDLGSGQMKFRSR</sequence>
<keyword evidence="5" id="KW-0378">Hydrolase</keyword>
<comment type="similarity">
    <text evidence="1 5">Belongs to the peptidase A1 family.</text>
</comment>
<dbReference type="InterPro" id="IPR001969">
    <property type="entry name" value="Aspartic_peptidase_AS"/>
</dbReference>
<dbReference type="CDD" id="cd05471">
    <property type="entry name" value="pepsin_like"/>
    <property type="match status" value="1"/>
</dbReference>
<dbReference type="GO" id="GO:0003676">
    <property type="term" value="F:nucleic acid binding"/>
    <property type="evidence" value="ECO:0007669"/>
    <property type="project" value="InterPro"/>
</dbReference>
<organism evidence="7 8">
    <name type="scientific">Hyphodiscus hymeniophilus</name>
    <dbReference type="NCBI Taxonomy" id="353542"/>
    <lineage>
        <taxon>Eukaryota</taxon>
        <taxon>Fungi</taxon>
        <taxon>Dikarya</taxon>
        <taxon>Ascomycota</taxon>
        <taxon>Pezizomycotina</taxon>
        <taxon>Leotiomycetes</taxon>
        <taxon>Helotiales</taxon>
        <taxon>Hyphodiscaceae</taxon>
        <taxon>Hyphodiscus</taxon>
    </lineage>
</organism>
<keyword evidence="8" id="KW-1185">Reference proteome</keyword>
<protein>
    <submittedName>
        <fullName evidence="7">Aspartic-type endopeptidase</fullName>
    </submittedName>
</protein>
<dbReference type="InterPro" id="IPR033121">
    <property type="entry name" value="PEPTIDASE_A1"/>
</dbReference>
<dbReference type="GO" id="GO:0006508">
    <property type="term" value="P:proteolysis"/>
    <property type="evidence" value="ECO:0007669"/>
    <property type="project" value="UniProtKB-KW"/>
</dbReference>
<dbReference type="Proteomes" id="UP000785200">
    <property type="component" value="Unassembled WGS sequence"/>
</dbReference>
<dbReference type="OrthoDB" id="269872at2759"/>